<evidence type="ECO:0000256" key="1">
    <source>
        <dbReference type="SAM" id="MobiDB-lite"/>
    </source>
</evidence>
<dbReference type="OrthoDB" id="2341409at2759"/>
<feature type="region of interest" description="Disordered" evidence="1">
    <location>
        <begin position="30"/>
        <end position="88"/>
    </location>
</feature>
<dbReference type="EMBL" id="MCGT01000012">
    <property type="protein sequence ID" value="ORX55097.1"/>
    <property type="molecule type" value="Genomic_DNA"/>
</dbReference>
<sequence length="375" mass="42678">MTCSSSPTYRPIAASTHTKQASLCPSDYMILSPPELMHDDEDDDMGHRQPIPASPPPTPPTTTSPLHLTLDRQRRKPIPQQSPLAARSRERVFQWSPLAPARLSRRSISYMIQQQQQLVEKHDQPRIIHLSRREKPHRASWPRTASDPAYSRASSTYLKAAPANMDDDQIMQMHDQKRAEPLLDRWTPPPSMIMDASPSPSSSAVSSSPPRSHNPSPILSPLALYSQPESSSTQDTFPIHTFTSSRSLRSKGPCQACQESSEACMRKAFHWPFASDDIFYDKGRPFVYLCNKCGLRYNKSGGCVCRHCRWVLCKEEKRKALQFIAEMRMSRPNGYIDLDEEIPAFACTPKYWHCGHPWKVNWIVSSQEELYSLLM</sequence>
<comment type="caution">
    <text evidence="2">The sequence shown here is derived from an EMBL/GenBank/DDBJ whole genome shotgun (WGS) entry which is preliminary data.</text>
</comment>
<name>A0A1X2GJG8_9FUNG</name>
<proteinExistence type="predicted"/>
<organism evidence="2 3">
    <name type="scientific">Hesseltinella vesiculosa</name>
    <dbReference type="NCBI Taxonomy" id="101127"/>
    <lineage>
        <taxon>Eukaryota</taxon>
        <taxon>Fungi</taxon>
        <taxon>Fungi incertae sedis</taxon>
        <taxon>Mucoromycota</taxon>
        <taxon>Mucoromycotina</taxon>
        <taxon>Mucoromycetes</taxon>
        <taxon>Mucorales</taxon>
        <taxon>Cunninghamellaceae</taxon>
        <taxon>Hesseltinella</taxon>
    </lineage>
</organism>
<accession>A0A1X2GJG8</accession>
<evidence type="ECO:0000313" key="2">
    <source>
        <dbReference type="EMBL" id="ORX55097.1"/>
    </source>
</evidence>
<reference evidence="2 3" key="1">
    <citation type="submission" date="2016-07" db="EMBL/GenBank/DDBJ databases">
        <title>Pervasive Adenine N6-methylation of Active Genes in Fungi.</title>
        <authorList>
            <consortium name="DOE Joint Genome Institute"/>
            <person name="Mondo S.J."/>
            <person name="Dannebaum R.O."/>
            <person name="Kuo R.C."/>
            <person name="Labutti K."/>
            <person name="Haridas S."/>
            <person name="Kuo A."/>
            <person name="Salamov A."/>
            <person name="Ahrendt S.R."/>
            <person name="Lipzen A."/>
            <person name="Sullivan W."/>
            <person name="Andreopoulos W.B."/>
            <person name="Clum A."/>
            <person name="Lindquist E."/>
            <person name="Daum C."/>
            <person name="Ramamoorthy G.K."/>
            <person name="Gryganskyi A."/>
            <person name="Culley D."/>
            <person name="Magnuson J.K."/>
            <person name="James T.Y."/>
            <person name="O'Malley M.A."/>
            <person name="Stajich J.E."/>
            <person name="Spatafora J.W."/>
            <person name="Visel A."/>
            <person name="Grigoriev I.V."/>
        </authorList>
    </citation>
    <scope>NUCLEOTIDE SEQUENCE [LARGE SCALE GENOMIC DNA]</scope>
    <source>
        <strain evidence="2 3">NRRL 3301</strain>
    </source>
</reference>
<feature type="region of interest" description="Disordered" evidence="1">
    <location>
        <begin position="186"/>
        <end position="223"/>
    </location>
</feature>
<gene>
    <name evidence="2" type="ORF">DM01DRAFT_1383033</name>
</gene>
<dbReference type="STRING" id="101127.A0A1X2GJG8"/>
<feature type="compositionally biased region" description="Pro residues" evidence="1">
    <location>
        <begin position="52"/>
        <end position="62"/>
    </location>
</feature>
<evidence type="ECO:0000313" key="3">
    <source>
        <dbReference type="Proteomes" id="UP000242146"/>
    </source>
</evidence>
<protein>
    <recommendedName>
        <fullName evidence="4">GATA-type domain-containing protein</fullName>
    </recommendedName>
</protein>
<evidence type="ECO:0008006" key="4">
    <source>
        <dbReference type="Google" id="ProtNLM"/>
    </source>
</evidence>
<feature type="compositionally biased region" description="Low complexity" evidence="1">
    <location>
        <begin position="192"/>
        <end position="217"/>
    </location>
</feature>
<dbReference type="AlphaFoldDB" id="A0A1X2GJG8"/>
<dbReference type="Proteomes" id="UP000242146">
    <property type="component" value="Unassembled WGS sequence"/>
</dbReference>
<keyword evidence="3" id="KW-1185">Reference proteome</keyword>